<accession>A0A653AEV9</accession>
<sequence length="466" mass="53442">MPETPLFPEGIALTEEGLQDVPRSVLIQIILALVEENRELRKRIEQLEARLNKDSSNSDRPPSSDPPFKKKKSGKKKKGTDRRKLSHPGHRQEMLPPKETRVILPEICTCGNREFPETEPYYTHQVIELPPIELEVIHFELHRGRCPVCGKMQKATVPREHRTGYGPRLSAMIAEMAGTQADSRSTIQTFCASVLGFHISLSAIQKIIVRACAAIQPHYETIGQAARQAPVNHIDETSHRLNGLLQWLWVMAGPAVAFFMIHSNRSKEAFEALIKDWTGILVSDGYGVYRKWVGLRQTCLAHLIRKAKELSERKDPDIKRFGLWATHELQRLCHMAKDPPSVGEWQAFYARLIRLITLHEKRKDDAGRFARRLRREIESLWTFLSEQGVDPTNNHAERMLRFAVLWRKSSQGTSSEKGNRWVERILSLRQTCRLQKKTTFPILVDALRAYFRGQEPDLAWIAHPTA</sequence>
<protein>
    <submittedName>
        <fullName evidence="4">Transposase</fullName>
    </submittedName>
</protein>
<dbReference type="InterPro" id="IPR052344">
    <property type="entry name" value="Transposase-related"/>
</dbReference>
<feature type="compositionally biased region" description="Basic residues" evidence="1">
    <location>
        <begin position="69"/>
        <end position="89"/>
    </location>
</feature>
<organism evidence="4">
    <name type="scientific">Uncultured Desulfatiglans sp</name>
    <dbReference type="NCBI Taxonomy" id="1748965"/>
    <lineage>
        <taxon>Bacteria</taxon>
        <taxon>Pseudomonadati</taxon>
        <taxon>Thermodesulfobacteriota</taxon>
        <taxon>Desulfobacteria</taxon>
        <taxon>Desulfatiglandales</taxon>
        <taxon>Desulfatiglandaceae</taxon>
        <taxon>Desulfatiglans</taxon>
        <taxon>environmental samples</taxon>
    </lineage>
</organism>
<dbReference type="EMBL" id="UPXX01000031">
    <property type="protein sequence ID" value="VBB46568.1"/>
    <property type="molecule type" value="Genomic_DNA"/>
</dbReference>
<dbReference type="AlphaFoldDB" id="A0A653AEV9"/>
<dbReference type="Pfam" id="PF20042">
    <property type="entry name" value="DUF6444"/>
    <property type="match status" value="1"/>
</dbReference>
<feature type="domain" description="DUF6444" evidence="3">
    <location>
        <begin position="28"/>
        <end position="92"/>
    </location>
</feature>
<feature type="domain" description="Transposase IS66 central" evidence="2">
    <location>
        <begin position="190"/>
        <end position="418"/>
    </location>
</feature>
<dbReference type="Pfam" id="PF03050">
    <property type="entry name" value="DDE_Tnp_IS66"/>
    <property type="match status" value="1"/>
</dbReference>
<dbReference type="InterPro" id="IPR004291">
    <property type="entry name" value="Transposase_IS66_central"/>
</dbReference>
<proteinExistence type="predicted"/>
<dbReference type="PANTHER" id="PTHR33678">
    <property type="entry name" value="BLL1576 PROTEIN"/>
    <property type="match status" value="1"/>
</dbReference>
<dbReference type="NCBIfam" id="NF033517">
    <property type="entry name" value="transpos_IS66"/>
    <property type="match status" value="1"/>
</dbReference>
<evidence type="ECO:0000259" key="2">
    <source>
        <dbReference type="Pfam" id="PF03050"/>
    </source>
</evidence>
<dbReference type="InterPro" id="IPR045618">
    <property type="entry name" value="DUF6444"/>
</dbReference>
<reference evidence="4" key="1">
    <citation type="submission" date="2018-07" db="EMBL/GenBank/DDBJ databases">
        <authorList>
            <consortium name="Genoscope - CEA"/>
            <person name="William W."/>
        </authorList>
    </citation>
    <scope>NUCLEOTIDE SEQUENCE</scope>
    <source>
        <strain evidence="4">IK1</strain>
    </source>
</reference>
<evidence type="ECO:0000259" key="3">
    <source>
        <dbReference type="Pfam" id="PF20042"/>
    </source>
</evidence>
<evidence type="ECO:0000313" key="4">
    <source>
        <dbReference type="EMBL" id="VBB46568.1"/>
    </source>
</evidence>
<dbReference type="PANTHER" id="PTHR33678:SF2">
    <property type="match status" value="1"/>
</dbReference>
<name>A0A653AEV9_UNCDX</name>
<gene>
    <name evidence="4" type="ORF">TRIP_B40362</name>
</gene>
<feature type="region of interest" description="Disordered" evidence="1">
    <location>
        <begin position="49"/>
        <end position="96"/>
    </location>
</feature>
<evidence type="ECO:0000256" key="1">
    <source>
        <dbReference type="SAM" id="MobiDB-lite"/>
    </source>
</evidence>